<comment type="caution">
    <text evidence="1">The sequence shown here is derived from an EMBL/GenBank/DDBJ whole genome shotgun (WGS) entry which is preliminary data.</text>
</comment>
<dbReference type="Proteomes" id="UP000315295">
    <property type="component" value="Unassembled WGS sequence"/>
</dbReference>
<evidence type="ECO:0000313" key="1">
    <source>
        <dbReference type="EMBL" id="TQD95132.1"/>
    </source>
</evidence>
<dbReference type="PANTHER" id="PTHR37724">
    <property type="entry name" value="OS02G0564300 PROTEIN"/>
    <property type="match status" value="1"/>
</dbReference>
<protein>
    <submittedName>
        <fullName evidence="1">Uncharacterized protein</fullName>
    </submittedName>
</protein>
<gene>
    <name evidence="1" type="ORF">C1H46_019219</name>
</gene>
<proteinExistence type="predicted"/>
<dbReference type="EMBL" id="VIEB01000324">
    <property type="protein sequence ID" value="TQD95132.1"/>
    <property type="molecule type" value="Genomic_DNA"/>
</dbReference>
<reference evidence="1 2" key="1">
    <citation type="journal article" date="2019" name="G3 (Bethesda)">
        <title>Sequencing of a Wild Apple (Malus baccata) Genome Unravels the Differences Between Cultivated and Wild Apple Species Regarding Disease Resistance and Cold Tolerance.</title>
        <authorList>
            <person name="Chen X."/>
        </authorList>
    </citation>
    <scope>NUCLEOTIDE SEQUENCE [LARGE SCALE GENOMIC DNA]</scope>
    <source>
        <strain evidence="2">cv. Shandingzi</strain>
        <tissue evidence="1">Leaves</tissue>
    </source>
</reference>
<sequence length="88" mass="10429">MGGEPRTFTGGVRKWKWKRMHEKRAKEEGKSLLDQEKRLYEARLRSQIRAVFGYWNRAQPDEPEPALQPFSNDNSKFGRNVMRFRSSA</sequence>
<organism evidence="1 2">
    <name type="scientific">Malus baccata</name>
    <name type="common">Siberian crab apple</name>
    <name type="synonym">Pyrus baccata</name>
    <dbReference type="NCBI Taxonomy" id="106549"/>
    <lineage>
        <taxon>Eukaryota</taxon>
        <taxon>Viridiplantae</taxon>
        <taxon>Streptophyta</taxon>
        <taxon>Embryophyta</taxon>
        <taxon>Tracheophyta</taxon>
        <taxon>Spermatophyta</taxon>
        <taxon>Magnoliopsida</taxon>
        <taxon>eudicotyledons</taxon>
        <taxon>Gunneridae</taxon>
        <taxon>Pentapetalae</taxon>
        <taxon>rosids</taxon>
        <taxon>fabids</taxon>
        <taxon>Rosales</taxon>
        <taxon>Rosaceae</taxon>
        <taxon>Amygdaloideae</taxon>
        <taxon>Maleae</taxon>
        <taxon>Malus</taxon>
    </lineage>
</organism>
<dbReference type="AlphaFoldDB" id="A0A540M9A8"/>
<keyword evidence="2" id="KW-1185">Reference proteome</keyword>
<dbReference type="STRING" id="106549.A0A540M9A8"/>
<evidence type="ECO:0000313" key="2">
    <source>
        <dbReference type="Proteomes" id="UP000315295"/>
    </source>
</evidence>
<dbReference type="PANTHER" id="PTHR37724:SF1">
    <property type="entry name" value="OS02G0564300 PROTEIN"/>
    <property type="match status" value="1"/>
</dbReference>
<name>A0A540M9A8_MALBA</name>
<accession>A0A540M9A8</accession>